<evidence type="ECO:0000313" key="5">
    <source>
        <dbReference type="EMBL" id="CDJ38969.1"/>
    </source>
</evidence>
<dbReference type="GO" id="GO:0003746">
    <property type="term" value="F:translation elongation factor activity"/>
    <property type="evidence" value="ECO:0007669"/>
    <property type="project" value="UniProtKB-KW"/>
</dbReference>
<evidence type="ECO:0000256" key="3">
    <source>
        <dbReference type="ARBA" id="ARBA00022917"/>
    </source>
</evidence>
<evidence type="ECO:0000259" key="4">
    <source>
        <dbReference type="SMART" id="SM00888"/>
    </source>
</evidence>
<dbReference type="PANTHER" id="PTHR11595:SF21">
    <property type="entry name" value="ELONGATION FACTOR 1-BETA"/>
    <property type="match status" value="1"/>
</dbReference>
<dbReference type="SMART" id="SM00888">
    <property type="entry name" value="EF1_GNE"/>
    <property type="match status" value="1"/>
</dbReference>
<dbReference type="Proteomes" id="UP000030747">
    <property type="component" value="Unassembled WGS sequence"/>
</dbReference>
<dbReference type="GO" id="GO:0005085">
    <property type="term" value="F:guanyl-nucleotide exchange factor activity"/>
    <property type="evidence" value="ECO:0007669"/>
    <property type="project" value="TreeGrafter"/>
</dbReference>
<gene>
    <name evidence="5" type="ORF">ETH_00029140</name>
</gene>
<dbReference type="RefSeq" id="XP_013229724.1">
    <property type="nucleotide sequence ID" value="XM_013374270.1"/>
</dbReference>
<dbReference type="VEuPathDB" id="ToxoDB:ETH2_1323000"/>
<organism evidence="5 6">
    <name type="scientific">Eimeria tenella</name>
    <name type="common">Coccidian parasite</name>
    <dbReference type="NCBI Taxonomy" id="5802"/>
    <lineage>
        <taxon>Eukaryota</taxon>
        <taxon>Sar</taxon>
        <taxon>Alveolata</taxon>
        <taxon>Apicomplexa</taxon>
        <taxon>Conoidasida</taxon>
        <taxon>Coccidia</taxon>
        <taxon>Eucoccidiorida</taxon>
        <taxon>Eimeriorina</taxon>
        <taxon>Eimeriidae</taxon>
        <taxon>Eimeria</taxon>
    </lineage>
</organism>
<dbReference type="FunFam" id="3.30.70.60:FF:000001">
    <property type="entry name" value="Elongation factor 1-beta 1 like"/>
    <property type="match status" value="1"/>
</dbReference>
<dbReference type="GO" id="GO:0005853">
    <property type="term" value="C:eukaryotic translation elongation factor 1 complex"/>
    <property type="evidence" value="ECO:0007669"/>
    <property type="project" value="InterPro"/>
</dbReference>
<dbReference type="InterPro" id="IPR014038">
    <property type="entry name" value="EF1B_bsu/dsu_GNE"/>
</dbReference>
<dbReference type="AlphaFoldDB" id="U6KRK0"/>
<dbReference type="InterPro" id="IPR049720">
    <property type="entry name" value="EF1B_bsu/dsu"/>
</dbReference>
<keyword evidence="2 5" id="KW-0251">Elongation factor</keyword>
<evidence type="ECO:0000313" key="6">
    <source>
        <dbReference type="Proteomes" id="UP000030747"/>
    </source>
</evidence>
<reference evidence="5" key="2">
    <citation type="submission" date="2013-10" db="EMBL/GenBank/DDBJ databases">
        <authorList>
            <person name="Aslett M."/>
        </authorList>
    </citation>
    <scope>NUCLEOTIDE SEQUENCE [LARGE SCALE GENOMIC DNA]</scope>
    <source>
        <strain evidence="5">Houghton</strain>
    </source>
</reference>
<dbReference type="OrthoDB" id="347452at2759"/>
<dbReference type="InterPro" id="IPR036219">
    <property type="entry name" value="eEF-1beta-like_sf"/>
</dbReference>
<dbReference type="Gene3D" id="3.30.70.60">
    <property type="match status" value="1"/>
</dbReference>
<name>U6KRK0_EIMTE</name>
<dbReference type="SUPFAM" id="SSF54984">
    <property type="entry name" value="eEF-1beta-like"/>
    <property type="match status" value="1"/>
</dbReference>
<protein>
    <submittedName>
        <fullName evidence="5">Elongation factor 1, putative</fullName>
    </submittedName>
</protein>
<dbReference type="EMBL" id="HG674134">
    <property type="protein sequence ID" value="CDJ38969.1"/>
    <property type="molecule type" value="Genomic_DNA"/>
</dbReference>
<accession>U6KRK0</accession>
<keyword evidence="3" id="KW-0648">Protein biosynthesis</keyword>
<keyword evidence="6" id="KW-1185">Reference proteome</keyword>
<dbReference type="GeneID" id="25254921"/>
<evidence type="ECO:0000256" key="1">
    <source>
        <dbReference type="ARBA" id="ARBA00007411"/>
    </source>
</evidence>
<dbReference type="InterPro" id="IPR014717">
    <property type="entry name" value="Transl_elong_EF1B/ribsomal_bS6"/>
</dbReference>
<dbReference type="VEuPathDB" id="ToxoDB:ETH_00029140"/>
<proteinExistence type="inferred from homology"/>
<dbReference type="CDD" id="cd00292">
    <property type="entry name" value="EF1B"/>
    <property type="match status" value="1"/>
</dbReference>
<feature type="domain" description="Translation elongation factor EF1B beta/delta subunit guanine nucleotide exchange" evidence="4">
    <location>
        <begin position="72"/>
        <end position="186"/>
    </location>
</feature>
<dbReference type="Pfam" id="PF00736">
    <property type="entry name" value="EF1_GNE"/>
    <property type="match status" value="1"/>
</dbReference>
<comment type="similarity">
    <text evidence="1">Belongs to the EF-1-beta/EF-1-delta family.</text>
</comment>
<dbReference type="GO" id="GO:0005829">
    <property type="term" value="C:cytosol"/>
    <property type="evidence" value="ECO:0007669"/>
    <property type="project" value="TreeGrafter"/>
</dbReference>
<dbReference type="OMA" id="IKPYGEE"/>
<reference evidence="5" key="1">
    <citation type="submission" date="2013-10" db="EMBL/GenBank/DDBJ databases">
        <title>Genomic analysis of the causative agents of coccidiosis in chickens.</title>
        <authorList>
            <person name="Reid A.J."/>
            <person name="Blake D."/>
            <person name="Billington K."/>
            <person name="Browne H."/>
            <person name="Dunn M."/>
            <person name="Hung S."/>
            <person name="Kawahara F."/>
            <person name="Miranda-Saavedra D."/>
            <person name="Mourier T."/>
            <person name="Nagra H."/>
            <person name="Otto T.D."/>
            <person name="Rawlings N."/>
            <person name="Sanchez A."/>
            <person name="Sanders M."/>
            <person name="Subramaniam C."/>
            <person name="Tay Y."/>
            <person name="Dear P."/>
            <person name="Doerig C."/>
            <person name="Gruber A."/>
            <person name="Parkinson J."/>
            <person name="Shirley M."/>
            <person name="Wan K.L."/>
            <person name="Berriman M."/>
            <person name="Tomley F."/>
            <person name="Pain A."/>
        </authorList>
    </citation>
    <scope>NUCLEOTIDE SEQUENCE [LARGE SCALE GENOMIC DNA]</scope>
    <source>
        <strain evidence="5">Houghton</strain>
    </source>
</reference>
<evidence type="ECO:0000256" key="2">
    <source>
        <dbReference type="ARBA" id="ARBA00022768"/>
    </source>
</evidence>
<sequence length="186" mass="21088">MPLSAENELYVPCYYYIHSQKESGKHATDDSDDIDLFGDDAEDSAAALKQLSAAKQQQQQQQRKQKQPVVNKSMLVIEVKPNDAETDLNEIGNEIKQIQIEGLTWGENQKKVPLAFGLYKLQVQCVIVDDLVNTDTVIERIEEIGLSEENKIKKRKLLEENENDSEDEDELHGLVQSAQIVSFNKL</sequence>
<dbReference type="PANTHER" id="PTHR11595">
    <property type="entry name" value="EF-HAND AND COILED-COIL DOMAIN-CONTAINING FAMILY MEMBER"/>
    <property type="match status" value="1"/>
</dbReference>